<dbReference type="SMART" id="SM00796">
    <property type="entry name" value="AHS1"/>
    <property type="match status" value="1"/>
</dbReference>
<dbReference type="Pfam" id="PF02682">
    <property type="entry name" value="CT_C_D"/>
    <property type="match status" value="1"/>
</dbReference>
<proteinExistence type="predicted"/>
<evidence type="ECO:0000256" key="1">
    <source>
        <dbReference type="ARBA" id="ARBA00022741"/>
    </source>
</evidence>
<evidence type="ECO:0000313" key="6">
    <source>
        <dbReference type="Proteomes" id="UP000030014"/>
    </source>
</evidence>
<dbReference type="Proteomes" id="UP000030014">
    <property type="component" value="Unassembled WGS sequence"/>
</dbReference>
<evidence type="ECO:0000256" key="2">
    <source>
        <dbReference type="ARBA" id="ARBA00022801"/>
    </source>
</evidence>
<dbReference type="Gene3D" id="2.40.100.10">
    <property type="entry name" value="Cyclophilin-like"/>
    <property type="match status" value="1"/>
</dbReference>
<evidence type="ECO:0000313" key="5">
    <source>
        <dbReference type="EMBL" id="KGM98717.1"/>
    </source>
</evidence>
<sequence>MGYNKLMTIKPMGDCAITLKFSEDINIDTHLKIKSLSEYLDKNPFEWMVEYVPSFVSLTIFYNPLEVIKEFSEKSDIPFNIVKSQIEKVLSKLEEKVIDNPKIVEIPVCYGGEFGPDLSFVAEHNNLTIEEVIDIHSSFENRVYMIGFAPGFPYLAGMSNRISTPRRITPRLSIPAGSVGIAGNQTGVYPISTPGGWQLIGRTPVDLFNPQSESPSILKAGDIVKFKEILRKEYYEIKYSKEEKILKWA</sequence>
<keyword evidence="1" id="KW-0547">Nucleotide-binding</keyword>
<dbReference type="SUPFAM" id="SSF160467">
    <property type="entry name" value="PH0987 N-terminal domain-like"/>
    <property type="match status" value="1"/>
</dbReference>
<evidence type="ECO:0000259" key="4">
    <source>
        <dbReference type="SMART" id="SM00796"/>
    </source>
</evidence>
<organism evidence="5 6">
    <name type="scientific">Clostridium botulinum C/D str. DC5</name>
    <dbReference type="NCBI Taxonomy" id="1443128"/>
    <lineage>
        <taxon>Bacteria</taxon>
        <taxon>Bacillati</taxon>
        <taxon>Bacillota</taxon>
        <taxon>Clostridia</taxon>
        <taxon>Eubacteriales</taxon>
        <taxon>Clostridiaceae</taxon>
        <taxon>Clostridium</taxon>
    </lineage>
</organism>
<dbReference type="SUPFAM" id="SSF50891">
    <property type="entry name" value="Cyclophilin-like"/>
    <property type="match status" value="1"/>
</dbReference>
<keyword evidence="2" id="KW-0378">Hydrolase</keyword>
<evidence type="ECO:0000256" key="3">
    <source>
        <dbReference type="ARBA" id="ARBA00022840"/>
    </source>
</evidence>
<dbReference type="AlphaFoldDB" id="A0A0A0ICU4"/>
<protein>
    <submittedName>
        <fullName evidence="5">Kinase inhibitor</fullName>
    </submittedName>
</protein>
<feature type="domain" description="Carboxyltransferase" evidence="4">
    <location>
        <begin position="7"/>
        <end position="218"/>
    </location>
</feature>
<dbReference type="InterPro" id="IPR003833">
    <property type="entry name" value="CT_C_D"/>
</dbReference>
<dbReference type="EMBL" id="JDRY01000047">
    <property type="protein sequence ID" value="KGM98717.1"/>
    <property type="molecule type" value="Genomic_DNA"/>
</dbReference>
<gene>
    <name evidence="5" type="ORF">Z955_10625</name>
</gene>
<reference evidence="5 6" key="1">
    <citation type="submission" date="2014-01" db="EMBL/GenBank/DDBJ databases">
        <title>Plasmidome dynamics in the species complex Clostridium novyi sensu lato converts strains of independent lineages into distinctly different pathogens.</title>
        <authorList>
            <person name="Skarin H."/>
            <person name="Segerman B."/>
        </authorList>
    </citation>
    <scope>NUCLEOTIDE SEQUENCE [LARGE SCALE GENOMIC DNA]</scope>
    <source>
        <strain evidence="5 6">DC5</strain>
    </source>
</reference>
<accession>A0A0A0ICU4</accession>
<dbReference type="Gene3D" id="3.30.1360.40">
    <property type="match status" value="1"/>
</dbReference>
<name>A0A0A0ICU4_CLOBO</name>
<dbReference type="InterPro" id="IPR029000">
    <property type="entry name" value="Cyclophilin-like_dom_sf"/>
</dbReference>
<keyword evidence="3" id="KW-0067">ATP-binding</keyword>
<dbReference type="RefSeq" id="WP_039259706.1">
    <property type="nucleotide sequence ID" value="NZ_JDRY01000047.1"/>
</dbReference>
<dbReference type="GO" id="GO:0005524">
    <property type="term" value="F:ATP binding"/>
    <property type="evidence" value="ECO:0007669"/>
    <property type="project" value="UniProtKB-KW"/>
</dbReference>
<dbReference type="InterPro" id="IPR010016">
    <property type="entry name" value="PxpB"/>
</dbReference>
<dbReference type="GO" id="GO:0016787">
    <property type="term" value="F:hydrolase activity"/>
    <property type="evidence" value="ECO:0007669"/>
    <property type="project" value="UniProtKB-KW"/>
</dbReference>
<dbReference type="NCBIfam" id="TIGR00370">
    <property type="entry name" value="5-oxoprolinase subunit PxpB"/>
    <property type="match status" value="1"/>
</dbReference>
<dbReference type="PANTHER" id="PTHR34698">
    <property type="entry name" value="5-OXOPROLINASE SUBUNIT B"/>
    <property type="match status" value="1"/>
</dbReference>
<comment type="caution">
    <text evidence="5">The sequence shown here is derived from an EMBL/GenBank/DDBJ whole genome shotgun (WGS) entry which is preliminary data.</text>
</comment>
<dbReference type="PANTHER" id="PTHR34698:SF2">
    <property type="entry name" value="5-OXOPROLINASE SUBUNIT B"/>
    <property type="match status" value="1"/>
</dbReference>